<gene>
    <name evidence="1" type="ORF">LCGC14_0775630</name>
</gene>
<accession>A0A0F9T3Z1</accession>
<proteinExistence type="predicted"/>
<dbReference type="AlphaFoldDB" id="A0A0F9T3Z1"/>
<reference evidence="1" key="1">
    <citation type="journal article" date="2015" name="Nature">
        <title>Complex archaea that bridge the gap between prokaryotes and eukaryotes.</title>
        <authorList>
            <person name="Spang A."/>
            <person name="Saw J.H."/>
            <person name="Jorgensen S.L."/>
            <person name="Zaremba-Niedzwiedzka K."/>
            <person name="Martijn J."/>
            <person name="Lind A.E."/>
            <person name="van Eijk R."/>
            <person name="Schleper C."/>
            <person name="Guy L."/>
            <person name="Ettema T.J."/>
        </authorList>
    </citation>
    <scope>NUCLEOTIDE SEQUENCE</scope>
</reference>
<protein>
    <submittedName>
        <fullName evidence="1">Uncharacterized protein</fullName>
    </submittedName>
</protein>
<comment type="caution">
    <text evidence="1">The sequence shown here is derived from an EMBL/GenBank/DDBJ whole genome shotgun (WGS) entry which is preliminary data.</text>
</comment>
<evidence type="ECO:0000313" key="1">
    <source>
        <dbReference type="EMBL" id="KKN36233.1"/>
    </source>
</evidence>
<dbReference type="EMBL" id="LAZR01001979">
    <property type="protein sequence ID" value="KKN36233.1"/>
    <property type="molecule type" value="Genomic_DNA"/>
</dbReference>
<name>A0A0F9T3Z1_9ZZZZ</name>
<sequence length="352" mass="38926">MPVFEEAIVAGIGIEALGEVFYAPAYPVVEAGIGVGAAVEYEYIAGVWNTIWEQAMEKNQNVPEKAADYLRKRVGFLKLRKVGAEKTILQMQKLSLQERAGEIANLLEYGHEAQIWCADYTLDLSDDVGIIEVPGEQQARNIQPGYNDNAVYSQARDGQMLPAIVSTPAATFWNLAMMPGWQKWMPTYRYGTITSIDYGANTCNLDLEAAASSQQNIDVNQGTSLAGVPIEYMYCNAGAFEVDDVVLIEFTNQDYATPKVIGFKSNPKRCTQWVVFKCWAKNSGLPGDNEYPLSYVHPERYVVWDAHQADFADLGLWGGPEVAGDYPCLLADLTTWLSATSEVSVSECYESD</sequence>
<organism evidence="1">
    <name type="scientific">marine sediment metagenome</name>
    <dbReference type="NCBI Taxonomy" id="412755"/>
    <lineage>
        <taxon>unclassified sequences</taxon>
        <taxon>metagenomes</taxon>
        <taxon>ecological metagenomes</taxon>
    </lineage>
</organism>